<evidence type="ECO:0000256" key="18">
    <source>
        <dbReference type="ARBA" id="ARBA00061480"/>
    </source>
</evidence>
<evidence type="ECO:0000313" key="24">
    <source>
        <dbReference type="Proteomes" id="UP000249886"/>
    </source>
</evidence>
<feature type="domain" description="NarG-like" evidence="22">
    <location>
        <begin position="6"/>
        <end position="227"/>
    </location>
</feature>
<evidence type="ECO:0000256" key="16">
    <source>
        <dbReference type="ARBA" id="ARBA00061095"/>
    </source>
</evidence>
<feature type="binding site" description="axial binding residue" evidence="20">
    <location>
        <position position="190"/>
    </location>
    <ligand>
        <name>heme b</name>
        <dbReference type="ChEBI" id="CHEBI:60344"/>
        <label>1</label>
    </ligand>
    <ligandPart>
        <name>Fe</name>
        <dbReference type="ChEBI" id="CHEBI:18248"/>
    </ligandPart>
</feature>
<evidence type="ECO:0000256" key="1">
    <source>
        <dbReference type="ARBA" id="ARBA00001942"/>
    </source>
</evidence>
<dbReference type="GeneID" id="84574972"/>
<dbReference type="AlphaFoldDB" id="A0A448TES6"/>
<keyword evidence="6 20" id="KW-0349">Heme</keyword>
<feature type="compositionally biased region" description="Basic and acidic residues" evidence="21">
    <location>
        <begin position="249"/>
        <end position="259"/>
    </location>
</feature>
<keyword evidence="13" id="KW-0534">Nitrate assimilation</keyword>
<evidence type="ECO:0000256" key="9">
    <source>
        <dbReference type="ARBA" id="ARBA00022982"/>
    </source>
</evidence>
<proteinExistence type="inferred from homology"/>
<evidence type="ECO:0000259" key="22">
    <source>
        <dbReference type="Pfam" id="PF02665"/>
    </source>
</evidence>
<feature type="region of interest" description="Disordered" evidence="21">
    <location>
        <begin position="235"/>
        <end position="259"/>
    </location>
</feature>
<keyword evidence="5" id="KW-1003">Cell membrane</keyword>
<keyword evidence="9" id="KW-0249">Electron transport</keyword>
<dbReference type="GO" id="GO:0009325">
    <property type="term" value="C:nitrate reductase complex"/>
    <property type="evidence" value="ECO:0007669"/>
    <property type="project" value="InterPro"/>
</dbReference>
<keyword evidence="4" id="KW-0813">Transport</keyword>
<dbReference type="SUPFAM" id="SSF103501">
    <property type="entry name" value="Respiratory nitrate reductase 1 gamma chain"/>
    <property type="match status" value="1"/>
</dbReference>
<dbReference type="InterPro" id="IPR036197">
    <property type="entry name" value="NarG-like_sf"/>
</dbReference>
<gene>
    <name evidence="23" type="primary">narI</name>
    <name evidence="23" type="ORF">NCTC10254_02596</name>
</gene>
<comment type="cofactor">
    <cofactor evidence="1">
        <name>Mo-bis(molybdopterin guanine dinucleotide)</name>
        <dbReference type="ChEBI" id="CHEBI:60539"/>
    </cofactor>
</comment>
<keyword evidence="11 23" id="KW-0560">Oxidoreductase</keyword>
<dbReference type="NCBIfam" id="TIGR00351">
    <property type="entry name" value="narI"/>
    <property type="match status" value="1"/>
</dbReference>
<evidence type="ECO:0000313" key="23">
    <source>
        <dbReference type="EMBL" id="SPW34437.1"/>
    </source>
</evidence>
<keyword evidence="8" id="KW-0479">Metal-binding</keyword>
<evidence type="ECO:0000256" key="14">
    <source>
        <dbReference type="ARBA" id="ARBA00023136"/>
    </source>
</evidence>
<dbReference type="GO" id="GO:0008940">
    <property type="term" value="F:nitrate reductase activity"/>
    <property type="evidence" value="ECO:0007669"/>
    <property type="project" value="InterPro"/>
</dbReference>
<evidence type="ECO:0000256" key="17">
    <source>
        <dbReference type="ARBA" id="ARBA00061196"/>
    </source>
</evidence>
<dbReference type="Pfam" id="PF02665">
    <property type="entry name" value="Nitrate_red_gam"/>
    <property type="match status" value="1"/>
</dbReference>
<dbReference type="GO" id="GO:0020037">
    <property type="term" value="F:heme binding"/>
    <property type="evidence" value="ECO:0007669"/>
    <property type="project" value="TreeGrafter"/>
</dbReference>
<comment type="cofactor">
    <cofactor evidence="2">
        <name>heme b</name>
        <dbReference type="ChEBI" id="CHEBI:60344"/>
    </cofactor>
</comment>
<keyword evidence="12 20" id="KW-0408">Iron</keyword>
<evidence type="ECO:0000256" key="3">
    <source>
        <dbReference type="ARBA" id="ARBA00004651"/>
    </source>
</evidence>
<dbReference type="GO" id="GO:0042128">
    <property type="term" value="P:nitrate assimilation"/>
    <property type="evidence" value="ECO:0007669"/>
    <property type="project" value="UniProtKB-KW"/>
</dbReference>
<dbReference type="RefSeq" id="WP_005523272.1">
    <property type="nucleotide sequence ID" value="NZ_CAUOLB010000002.1"/>
</dbReference>
<dbReference type="GO" id="GO:0009055">
    <property type="term" value="F:electron transfer activity"/>
    <property type="evidence" value="ECO:0007669"/>
    <property type="project" value="TreeGrafter"/>
</dbReference>
<evidence type="ECO:0000256" key="4">
    <source>
        <dbReference type="ARBA" id="ARBA00022448"/>
    </source>
</evidence>
<dbReference type="FunFam" id="1.20.950.20:FF:000001">
    <property type="entry name" value="Respiratory nitrate reductase subunit gamma"/>
    <property type="match status" value="1"/>
</dbReference>
<feature type="binding site" description="axial binding residue" evidence="20">
    <location>
        <position position="56"/>
    </location>
    <ligand>
        <name>heme b</name>
        <dbReference type="ChEBI" id="CHEBI:60344"/>
        <label>1</label>
    </ligand>
    <ligandPart>
        <name>Fe</name>
        <dbReference type="ChEBI" id="CHEBI:18248"/>
    </ligandPart>
</feature>
<keyword evidence="10" id="KW-1133">Transmembrane helix</keyword>
<dbReference type="InterPro" id="IPR023234">
    <property type="entry name" value="NarG-like_domain"/>
</dbReference>
<evidence type="ECO:0000256" key="15">
    <source>
        <dbReference type="ARBA" id="ARBA00056200"/>
    </source>
</evidence>
<evidence type="ECO:0000256" key="21">
    <source>
        <dbReference type="SAM" id="MobiDB-lite"/>
    </source>
</evidence>
<comment type="similarity">
    <text evidence="16">In the central section; belongs to the NarJ/NarW family.</text>
</comment>
<keyword evidence="7" id="KW-0812">Transmembrane</keyword>
<dbReference type="InterPro" id="IPR051936">
    <property type="entry name" value="Heme-iron_electron_transfer"/>
</dbReference>
<dbReference type="GO" id="GO:0046872">
    <property type="term" value="F:metal ion binding"/>
    <property type="evidence" value="ECO:0007669"/>
    <property type="project" value="UniProtKB-KW"/>
</dbReference>
<comment type="subcellular location">
    <subcellularLocation>
        <location evidence="3">Cell membrane</location>
        <topology evidence="3">Multi-pass membrane protein</topology>
    </subcellularLocation>
</comment>
<evidence type="ECO:0000256" key="8">
    <source>
        <dbReference type="ARBA" id="ARBA00022723"/>
    </source>
</evidence>
<dbReference type="PANTHER" id="PTHR30598">
    <property type="entry name" value="NITRATE REDUCTASE PRIVATE CHAPERONE, REDOX ENZYME MATURATION PROTEIN REMP FAMILY"/>
    <property type="match status" value="1"/>
</dbReference>
<dbReference type="GO" id="GO:0019645">
    <property type="term" value="P:anaerobic electron transport chain"/>
    <property type="evidence" value="ECO:0007669"/>
    <property type="project" value="TreeGrafter"/>
</dbReference>
<evidence type="ECO:0000256" key="7">
    <source>
        <dbReference type="ARBA" id="ARBA00022692"/>
    </source>
</evidence>
<dbReference type="InterPro" id="IPR003816">
    <property type="entry name" value="Nitrate_red_gam"/>
</dbReference>
<protein>
    <recommendedName>
        <fullName evidence="19">Nitrate reductase-like protein NarX</fullName>
    </recommendedName>
</protein>
<evidence type="ECO:0000256" key="19">
    <source>
        <dbReference type="ARBA" id="ARBA00071287"/>
    </source>
</evidence>
<sequence length="259" mass="29647">MSSLQIFLWVAFPWLAVVACVVGVVWRWRTDQFGWTTHSSQIYESKLLRLSSPLFHYGMLFVFVGHLMGLAFPKEFTRAVGLDDHTYHLVATIPGTIAGIAAVLGLIGLIYRRFVNRTVRMHTSRSDKVMYLLLTLAIMSGFIATVSTQVFGGPHGYDYRETISPWLRELFILNPMPELMEEVPWQFKLHVFSGFLLLAVWPATRLVHALSAPVGYVTRPYVVYRSRDIRTQPTRQHTAWEPVRTNKHQPAEEARWSGA</sequence>
<name>A0A448TES6_9CORY</name>
<keyword evidence="14" id="KW-0472">Membrane</keyword>
<accession>A0A448TES6</accession>
<dbReference type="Gene3D" id="1.20.950.20">
    <property type="entry name" value="Transmembrane di-heme cytochromes, Chain C"/>
    <property type="match status" value="1"/>
</dbReference>
<reference evidence="23 24" key="1">
    <citation type="submission" date="2018-06" db="EMBL/GenBank/DDBJ databases">
        <authorList>
            <consortium name="Pathogen Informatics"/>
            <person name="Doyle S."/>
        </authorList>
    </citation>
    <scope>NUCLEOTIDE SEQUENCE [LARGE SCALE GENOMIC DNA]</scope>
    <source>
        <strain evidence="23 24">NCTC10254</strain>
    </source>
</reference>
<comment type="similarity">
    <text evidence="17">In the C-terminal section; belongs to the nitrate reductase gamma subunit family.</text>
</comment>
<evidence type="ECO:0000256" key="11">
    <source>
        <dbReference type="ARBA" id="ARBA00023002"/>
    </source>
</evidence>
<comment type="similarity">
    <text evidence="18">In the N-terminal section; belongs to the nitrate reductase alpha subunit family.</text>
</comment>
<evidence type="ECO:0000256" key="5">
    <source>
        <dbReference type="ARBA" id="ARBA00022475"/>
    </source>
</evidence>
<evidence type="ECO:0000256" key="10">
    <source>
        <dbReference type="ARBA" id="ARBA00022989"/>
    </source>
</evidence>
<organism evidence="23 24">
    <name type="scientific">Corynebacterium matruchotii</name>
    <dbReference type="NCBI Taxonomy" id="43768"/>
    <lineage>
        <taxon>Bacteria</taxon>
        <taxon>Bacillati</taxon>
        <taxon>Actinomycetota</taxon>
        <taxon>Actinomycetes</taxon>
        <taxon>Mycobacteriales</taxon>
        <taxon>Corynebacteriaceae</taxon>
        <taxon>Corynebacterium</taxon>
    </lineage>
</organism>
<comment type="caution">
    <text evidence="23">The sequence shown here is derived from an EMBL/GenBank/DDBJ whole genome shotgun (WGS) entry which is preliminary data.</text>
</comment>
<dbReference type="Proteomes" id="UP000249886">
    <property type="component" value="Unassembled WGS sequence"/>
</dbReference>
<feature type="binding site" description="axial binding residue" evidence="20">
    <location>
        <position position="208"/>
    </location>
    <ligand>
        <name>heme b</name>
        <dbReference type="ChEBI" id="CHEBI:60344"/>
        <label>1</label>
    </ligand>
    <ligandPart>
        <name>Fe</name>
        <dbReference type="ChEBI" id="CHEBI:18248"/>
    </ligandPart>
</feature>
<dbReference type="GO" id="GO:0005886">
    <property type="term" value="C:plasma membrane"/>
    <property type="evidence" value="ECO:0007669"/>
    <property type="project" value="UniProtKB-SubCell"/>
</dbReference>
<evidence type="ECO:0000256" key="12">
    <source>
        <dbReference type="ARBA" id="ARBA00023004"/>
    </source>
</evidence>
<dbReference type="EMBL" id="UARK01000036">
    <property type="protein sequence ID" value="SPW34437.1"/>
    <property type="molecule type" value="Genomic_DNA"/>
</dbReference>
<evidence type="ECO:0000256" key="13">
    <source>
        <dbReference type="ARBA" id="ARBA00023063"/>
    </source>
</evidence>
<evidence type="ECO:0000256" key="2">
    <source>
        <dbReference type="ARBA" id="ARBA00001970"/>
    </source>
</evidence>
<comment type="function">
    <text evidence="15">Does not seem to have nitrate reductase activity.</text>
</comment>
<feature type="binding site" description="axial binding residue" evidence="20">
    <location>
        <position position="66"/>
    </location>
    <ligand>
        <name>heme b</name>
        <dbReference type="ChEBI" id="CHEBI:60344"/>
        <label>2</label>
    </ligand>
    <ligandPart>
        <name>Fe</name>
        <dbReference type="ChEBI" id="CHEBI:18248"/>
    </ligandPart>
</feature>
<evidence type="ECO:0000256" key="6">
    <source>
        <dbReference type="ARBA" id="ARBA00022617"/>
    </source>
</evidence>
<dbReference type="PANTHER" id="PTHR30598:SF3">
    <property type="entry name" value="RESPIRATORY NITRATE REDUCTASE 1 GAMMA CHAIN"/>
    <property type="match status" value="1"/>
</dbReference>
<evidence type="ECO:0000256" key="20">
    <source>
        <dbReference type="PIRSR" id="PIRSR603816-1"/>
    </source>
</evidence>